<dbReference type="Proteomes" id="UP001148299">
    <property type="component" value="Unassembled WGS sequence"/>
</dbReference>
<keyword evidence="3" id="KW-1185">Reference proteome</keyword>
<feature type="region of interest" description="Disordered" evidence="1">
    <location>
        <begin position="14"/>
        <end position="38"/>
    </location>
</feature>
<dbReference type="EMBL" id="JAPZBR010000006">
    <property type="protein sequence ID" value="KAJ5349494.1"/>
    <property type="molecule type" value="Genomic_DNA"/>
</dbReference>
<organism evidence="2 3">
    <name type="scientific">Penicillium brevicompactum</name>
    <dbReference type="NCBI Taxonomy" id="5074"/>
    <lineage>
        <taxon>Eukaryota</taxon>
        <taxon>Fungi</taxon>
        <taxon>Dikarya</taxon>
        <taxon>Ascomycota</taxon>
        <taxon>Pezizomycotina</taxon>
        <taxon>Eurotiomycetes</taxon>
        <taxon>Eurotiomycetidae</taxon>
        <taxon>Eurotiales</taxon>
        <taxon>Aspergillaceae</taxon>
        <taxon>Penicillium</taxon>
    </lineage>
</organism>
<sequence length="110" mass="12103">MSYQYPPRAVLLPKDTKATPLPSRPITPLNRATRNSNTRRPAAILNKTWVIPHPSRARRPSKIKSPVVVARDVSDRVSPFSAVASLLRNVLSTTFNDIDDTFLIAGVGIS</sequence>
<comment type="caution">
    <text evidence="2">The sequence shown here is derived from an EMBL/GenBank/DDBJ whole genome shotgun (WGS) entry which is preliminary data.</text>
</comment>
<reference evidence="2" key="1">
    <citation type="submission" date="2022-12" db="EMBL/GenBank/DDBJ databases">
        <authorList>
            <person name="Petersen C."/>
        </authorList>
    </citation>
    <scope>NUCLEOTIDE SEQUENCE</scope>
    <source>
        <strain evidence="2">IBT 35675</strain>
    </source>
</reference>
<protein>
    <submittedName>
        <fullName evidence="2">Uncharacterized protein</fullName>
    </submittedName>
</protein>
<dbReference type="AlphaFoldDB" id="A0A9W9UMB9"/>
<accession>A0A9W9UMB9</accession>
<name>A0A9W9UMB9_PENBR</name>
<reference evidence="2" key="2">
    <citation type="journal article" date="2023" name="IMA Fungus">
        <title>Comparative genomic study of the Penicillium genus elucidates a diverse pangenome and 15 lateral gene transfer events.</title>
        <authorList>
            <person name="Petersen C."/>
            <person name="Sorensen T."/>
            <person name="Nielsen M.R."/>
            <person name="Sondergaard T.E."/>
            <person name="Sorensen J.L."/>
            <person name="Fitzpatrick D.A."/>
            <person name="Frisvad J.C."/>
            <person name="Nielsen K.L."/>
        </authorList>
    </citation>
    <scope>NUCLEOTIDE SEQUENCE</scope>
    <source>
        <strain evidence="2">IBT 35675</strain>
    </source>
</reference>
<proteinExistence type="predicted"/>
<evidence type="ECO:0000313" key="2">
    <source>
        <dbReference type="EMBL" id="KAJ5349494.1"/>
    </source>
</evidence>
<evidence type="ECO:0000256" key="1">
    <source>
        <dbReference type="SAM" id="MobiDB-lite"/>
    </source>
</evidence>
<evidence type="ECO:0000313" key="3">
    <source>
        <dbReference type="Proteomes" id="UP001148299"/>
    </source>
</evidence>
<gene>
    <name evidence="2" type="ORF">N7541_007221</name>
</gene>